<comment type="similarity">
    <text evidence="8">Belongs to the PRA-PH family.</text>
</comment>
<dbReference type="GO" id="GO:0000105">
    <property type="term" value="P:L-histidine biosynthetic process"/>
    <property type="evidence" value="ECO:0007669"/>
    <property type="project" value="UniProtKB-UniRule"/>
</dbReference>
<dbReference type="PANTHER" id="PTHR42945">
    <property type="entry name" value="HISTIDINE BIOSYNTHESIS BIFUNCTIONAL PROTEIN"/>
    <property type="match status" value="1"/>
</dbReference>
<organism evidence="9 10">
    <name type="scientific">Tumidithrix elongata BACA0141</name>
    <dbReference type="NCBI Taxonomy" id="2716417"/>
    <lineage>
        <taxon>Bacteria</taxon>
        <taxon>Bacillati</taxon>
        <taxon>Cyanobacteriota</taxon>
        <taxon>Cyanophyceae</taxon>
        <taxon>Pseudanabaenales</taxon>
        <taxon>Pseudanabaenaceae</taxon>
        <taxon>Tumidithrix</taxon>
        <taxon>Tumidithrix elongata</taxon>
    </lineage>
</organism>
<dbReference type="InterPro" id="IPR008179">
    <property type="entry name" value="HisE"/>
</dbReference>
<evidence type="ECO:0000256" key="8">
    <source>
        <dbReference type="HAMAP-Rule" id="MF_01020"/>
    </source>
</evidence>
<keyword evidence="8" id="KW-0963">Cytoplasm</keyword>
<protein>
    <recommendedName>
        <fullName evidence="8">Phosphoribosyl-ATP pyrophosphatase</fullName>
        <shortName evidence="8">PRA-PH</shortName>
        <ecNumber evidence="8">3.6.1.31</ecNumber>
    </recommendedName>
</protein>
<dbReference type="Pfam" id="PF01503">
    <property type="entry name" value="PRA-PH"/>
    <property type="match status" value="1"/>
</dbReference>
<keyword evidence="7 8" id="KW-0368">Histidine biosynthesis</keyword>
<evidence type="ECO:0000256" key="3">
    <source>
        <dbReference type="ARBA" id="ARBA00022605"/>
    </source>
</evidence>
<dbReference type="Proteomes" id="UP001333818">
    <property type="component" value="Unassembled WGS sequence"/>
</dbReference>
<comment type="caution">
    <text evidence="9">The sequence shown here is derived from an EMBL/GenBank/DDBJ whole genome shotgun (WGS) entry which is preliminary data.</text>
</comment>
<proteinExistence type="inferred from homology"/>
<dbReference type="Gene3D" id="1.10.287.1080">
    <property type="entry name" value="MazG-like"/>
    <property type="match status" value="1"/>
</dbReference>
<evidence type="ECO:0000256" key="5">
    <source>
        <dbReference type="ARBA" id="ARBA00022801"/>
    </source>
</evidence>
<dbReference type="PANTHER" id="PTHR42945:SF1">
    <property type="entry name" value="HISTIDINE BIOSYNTHESIS BIFUNCTIONAL PROTEIN HIS7"/>
    <property type="match status" value="1"/>
</dbReference>
<comment type="subcellular location">
    <subcellularLocation>
        <location evidence="8">Cytoplasm</location>
    </subcellularLocation>
</comment>
<keyword evidence="10" id="KW-1185">Reference proteome</keyword>
<keyword evidence="4 8" id="KW-0547">Nucleotide-binding</keyword>
<evidence type="ECO:0000256" key="4">
    <source>
        <dbReference type="ARBA" id="ARBA00022741"/>
    </source>
</evidence>
<evidence type="ECO:0000313" key="9">
    <source>
        <dbReference type="EMBL" id="MEE3716857.1"/>
    </source>
</evidence>
<sequence>MNDPLSELFTVITDRRDRPKAGSYTCQLFDGGDNKILKKIGEESAEVVMACKDDDADAIASEVADLFYHTLVAMAHHHVDLQMVYDKLAQRR</sequence>
<dbReference type="EC" id="3.6.1.31" evidence="8"/>
<comment type="pathway">
    <text evidence="2 8">Amino-acid biosynthesis; L-histidine biosynthesis; L-histidine from 5-phospho-alpha-D-ribose 1-diphosphate: step 2/9.</text>
</comment>
<evidence type="ECO:0000256" key="2">
    <source>
        <dbReference type="ARBA" id="ARBA00005204"/>
    </source>
</evidence>
<evidence type="ECO:0000256" key="6">
    <source>
        <dbReference type="ARBA" id="ARBA00022840"/>
    </source>
</evidence>
<dbReference type="InterPro" id="IPR021130">
    <property type="entry name" value="PRib-ATP_PPHydrolase-like"/>
</dbReference>
<dbReference type="NCBIfam" id="TIGR03188">
    <property type="entry name" value="histidine_hisI"/>
    <property type="match status" value="1"/>
</dbReference>
<dbReference type="GO" id="GO:0004636">
    <property type="term" value="F:phosphoribosyl-ATP diphosphatase activity"/>
    <property type="evidence" value="ECO:0007669"/>
    <property type="project" value="UniProtKB-UniRule"/>
</dbReference>
<dbReference type="GO" id="GO:0005524">
    <property type="term" value="F:ATP binding"/>
    <property type="evidence" value="ECO:0007669"/>
    <property type="project" value="UniProtKB-KW"/>
</dbReference>
<name>A0AAW9PRS3_9CYAN</name>
<gene>
    <name evidence="8 9" type="primary">hisE</name>
    <name evidence="9" type="ORF">V2H45_08885</name>
</gene>
<reference evidence="9" key="1">
    <citation type="submission" date="2024-01" db="EMBL/GenBank/DDBJ databases">
        <title>Bank of Algae and Cyanobacteria of the Azores (BACA) strain genomes.</title>
        <authorList>
            <person name="Luz R."/>
            <person name="Cordeiro R."/>
            <person name="Fonseca A."/>
            <person name="Goncalves V."/>
        </authorList>
    </citation>
    <scope>NUCLEOTIDE SEQUENCE</scope>
    <source>
        <strain evidence="9">BACA0141</strain>
    </source>
</reference>
<comment type="catalytic activity">
    <reaction evidence="1 8">
        <text>1-(5-phospho-beta-D-ribosyl)-ATP + H2O = 1-(5-phospho-beta-D-ribosyl)-5'-AMP + diphosphate + H(+)</text>
        <dbReference type="Rhea" id="RHEA:22828"/>
        <dbReference type="ChEBI" id="CHEBI:15377"/>
        <dbReference type="ChEBI" id="CHEBI:15378"/>
        <dbReference type="ChEBI" id="CHEBI:33019"/>
        <dbReference type="ChEBI" id="CHEBI:59457"/>
        <dbReference type="ChEBI" id="CHEBI:73183"/>
        <dbReference type="EC" id="3.6.1.31"/>
    </reaction>
</comment>
<dbReference type="GO" id="GO:0005737">
    <property type="term" value="C:cytoplasm"/>
    <property type="evidence" value="ECO:0007669"/>
    <property type="project" value="UniProtKB-SubCell"/>
</dbReference>
<dbReference type="AlphaFoldDB" id="A0AAW9PRS3"/>
<dbReference type="EMBL" id="JAZBJZ010000027">
    <property type="protein sequence ID" value="MEE3716857.1"/>
    <property type="molecule type" value="Genomic_DNA"/>
</dbReference>
<dbReference type="CDD" id="cd11534">
    <property type="entry name" value="NTP-PPase_HisIE_like"/>
    <property type="match status" value="1"/>
</dbReference>
<evidence type="ECO:0000313" key="10">
    <source>
        <dbReference type="Proteomes" id="UP001333818"/>
    </source>
</evidence>
<accession>A0AAW9PRS3</accession>
<dbReference type="HAMAP" id="MF_01020">
    <property type="entry name" value="HisE"/>
    <property type="match status" value="1"/>
</dbReference>
<keyword evidence="5 8" id="KW-0378">Hydrolase</keyword>
<dbReference type="SUPFAM" id="SSF101386">
    <property type="entry name" value="all-alpha NTP pyrophosphatases"/>
    <property type="match status" value="1"/>
</dbReference>
<keyword evidence="3 8" id="KW-0028">Amino-acid biosynthesis</keyword>
<keyword evidence="6 8" id="KW-0067">ATP-binding</keyword>
<evidence type="ECO:0000256" key="7">
    <source>
        <dbReference type="ARBA" id="ARBA00023102"/>
    </source>
</evidence>
<evidence type="ECO:0000256" key="1">
    <source>
        <dbReference type="ARBA" id="ARBA00001460"/>
    </source>
</evidence>